<organism evidence="1 2">
    <name type="scientific">Actibacterium lipolyticum</name>
    <dbReference type="NCBI Taxonomy" id="1524263"/>
    <lineage>
        <taxon>Bacteria</taxon>
        <taxon>Pseudomonadati</taxon>
        <taxon>Pseudomonadota</taxon>
        <taxon>Alphaproteobacteria</taxon>
        <taxon>Rhodobacterales</taxon>
        <taxon>Roseobacteraceae</taxon>
        <taxon>Actibacterium</taxon>
    </lineage>
</organism>
<proteinExistence type="predicted"/>
<evidence type="ECO:0000313" key="1">
    <source>
        <dbReference type="EMBL" id="SMX34624.1"/>
    </source>
</evidence>
<protein>
    <recommendedName>
        <fullName evidence="3">Lipoprotein</fullName>
    </recommendedName>
</protein>
<dbReference type="AlphaFoldDB" id="A0A238JWT3"/>
<evidence type="ECO:0008006" key="3">
    <source>
        <dbReference type="Google" id="ProtNLM"/>
    </source>
</evidence>
<reference evidence="2" key="1">
    <citation type="submission" date="2017-05" db="EMBL/GenBank/DDBJ databases">
        <authorList>
            <person name="Rodrigo-Torres L."/>
            <person name="Arahal R. D."/>
            <person name="Lucena T."/>
        </authorList>
    </citation>
    <scope>NUCLEOTIDE SEQUENCE [LARGE SCALE GENOMIC DNA]</scope>
    <source>
        <strain evidence="2">CECT 8621</strain>
    </source>
</reference>
<evidence type="ECO:0000313" key="2">
    <source>
        <dbReference type="Proteomes" id="UP000202922"/>
    </source>
</evidence>
<sequence>MKKTGMIFVGLFALAACDVPPIVSDYNGDSVTIVTSSFQSRETSLPAAQAEATRICQTGGKTRAEYASTRANPNTYEYFNLFLCL</sequence>
<keyword evidence="2" id="KW-1185">Reference proteome</keyword>
<dbReference type="RefSeq" id="WP_235823758.1">
    <property type="nucleotide sequence ID" value="NZ_FXYE01000001.1"/>
</dbReference>
<dbReference type="Proteomes" id="UP000202922">
    <property type="component" value="Unassembled WGS sequence"/>
</dbReference>
<dbReference type="PROSITE" id="PS51257">
    <property type="entry name" value="PROKAR_LIPOPROTEIN"/>
    <property type="match status" value="1"/>
</dbReference>
<name>A0A238JWT3_9RHOB</name>
<accession>A0A238JWT3</accession>
<dbReference type="EMBL" id="FXYE01000001">
    <property type="protein sequence ID" value="SMX34624.1"/>
    <property type="molecule type" value="Genomic_DNA"/>
</dbReference>
<gene>
    <name evidence="1" type="ORF">COL8621_01403</name>
</gene>